<dbReference type="InterPro" id="IPR026040">
    <property type="entry name" value="HyI-like"/>
</dbReference>
<evidence type="ECO:0000313" key="4">
    <source>
        <dbReference type="EMBL" id="MCC4211807.1"/>
    </source>
</evidence>
<dbReference type="EMBL" id="JAJGMW010000003">
    <property type="protein sequence ID" value="MCC4211807.1"/>
    <property type="molecule type" value="Genomic_DNA"/>
</dbReference>
<keyword evidence="1" id="KW-0413">Isomerase</keyword>
<dbReference type="InterPro" id="IPR013022">
    <property type="entry name" value="Xyl_isomerase-like_TIM-brl"/>
</dbReference>
<dbReference type="RefSeq" id="WP_228228912.1">
    <property type="nucleotide sequence ID" value="NZ_JAJGMW010000003.1"/>
</dbReference>
<evidence type="ECO:0000259" key="3">
    <source>
        <dbReference type="Pfam" id="PF01261"/>
    </source>
</evidence>
<feature type="domain" description="Xylose isomerase-like TIM barrel" evidence="3">
    <location>
        <begin position="66"/>
        <end position="289"/>
    </location>
</feature>
<feature type="signal peptide" evidence="2">
    <location>
        <begin position="1"/>
        <end position="26"/>
    </location>
</feature>
<dbReference type="PANTHER" id="PTHR43489">
    <property type="entry name" value="ISOMERASE"/>
    <property type="match status" value="1"/>
</dbReference>
<accession>A0ABS8GRB2</accession>
<organism evidence="4 5">
    <name type="scientific">Leeuwenhoekiella parthenopeia</name>
    <dbReference type="NCBI Taxonomy" id="2890320"/>
    <lineage>
        <taxon>Bacteria</taxon>
        <taxon>Pseudomonadati</taxon>
        <taxon>Bacteroidota</taxon>
        <taxon>Flavobacteriia</taxon>
        <taxon>Flavobacteriales</taxon>
        <taxon>Flavobacteriaceae</taxon>
        <taxon>Leeuwenhoekiella</taxon>
    </lineage>
</organism>
<protein>
    <submittedName>
        <fullName evidence="4">TIM barrel protein</fullName>
    </submittedName>
</protein>
<dbReference type="SUPFAM" id="SSF51658">
    <property type="entry name" value="Xylose isomerase-like"/>
    <property type="match status" value="1"/>
</dbReference>
<dbReference type="InterPro" id="IPR036237">
    <property type="entry name" value="Xyl_isomerase-like_sf"/>
</dbReference>
<dbReference type="InterPro" id="IPR050417">
    <property type="entry name" value="Sugar_Epim/Isomerase"/>
</dbReference>
<dbReference type="PIRSF" id="PIRSF006241">
    <property type="entry name" value="HyI"/>
    <property type="match status" value="1"/>
</dbReference>
<sequence>MKRRSFIQKGALSGSFFALGGTSLFALNTGIAGNPEPLHQFNLNYAPHLGMFKSMAGDDPIDQLNFMADQGFTAFEDNEMRNRPVELQQKMADTMQKRGLQMGVFVAHKIYWTEGNLTSGNPDKRTEFLEDIKQSVEVAKRVNAKWMTVVPGYVDQRLDANYQTANVIESLKQASAILEKENLTMVLEPLNFFNHPGLFLKESPQAYMICKAVDSPACKILFDIYHQQIQEGNLIPNIDECWDEIGYFQIGDNPGRKEPTTGEINYLNIFKHIHDRGFTGIMGMEHGNSMPGAAGEQAVIDAYVACDDF</sequence>
<gene>
    <name evidence="4" type="ORF">LLW17_03670</name>
</gene>
<name>A0ABS8GRB2_9FLAO</name>
<evidence type="ECO:0000313" key="5">
    <source>
        <dbReference type="Proteomes" id="UP001197770"/>
    </source>
</evidence>
<reference evidence="4 5" key="1">
    <citation type="submission" date="2021-11" db="EMBL/GenBank/DDBJ databases">
        <title>Seasonal and diel survey of microbial diversity of the Tyrrhenian coast.</title>
        <authorList>
            <person name="Gattoni G."/>
            <person name="Corral P."/>
        </authorList>
    </citation>
    <scope>NUCLEOTIDE SEQUENCE [LARGE SCALE GENOMIC DNA]</scope>
    <source>
        <strain evidence="4 5">Mr9</strain>
    </source>
</reference>
<keyword evidence="5" id="KW-1185">Reference proteome</keyword>
<dbReference type="Pfam" id="PF01261">
    <property type="entry name" value="AP_endonuc_2"/>
    <property type="match status" value="1"/>
</dbReference>
<feature type="chain" id="PRO_5045207267" evidence="2">
    <location>
        <begin position="27"/>
        <end position="309"/>
    </location>
</feature>
<keyword evidence="2" id="KW-0732">Signal</keyword>
<comment type="caution">
    <text evidence="4">The sequence shown here is derived from an EMBL/GenBank/DDBJ whole genome shotgun (WGS) entry which is preliminary data.</text>
</comment>
<evidence type="ECO:0000256" key="2">
    <source>
        <dbReference type="SAM" id="SignalP"/>
    </source>
</evidence>
<proteinExistence type="predicted"/>
<dbReference type="PANTHER" id="PTHR43489:SF3">
    <property type="entry name" value="XYLOSE ISOMERASE DOMAIN PROTEIN TIM BARREL"/>
    <property type="match status" value="1"/>
</dbReference>
<dbReference type="Gene3D" id="3.20.20.150">
    <property type="entry name" value="Divalent-metal-dependent TIM barrel enzymes"/>
    <property type="match status" value="1"/>
</dbReference>
<evidence type="ECO:0000256" key="1">
    <source>
        <dbReference type="ARBA" id="ARBA00023235"/>
    </source>
</evidence>
<dbReference type="Proteomes" id="UP001197770">
    <property type="component" value="Unassembled WGS sequence"/>
</dbReference>